<dbReference type="OrthoDB" id="9777935at2"/>
<evidence type="ECO:0000313" key="18">
    <source>
        <dbReference type="Proteomes" id="UP000813384"/>
    </source>
</evidence>
<dbReference type="Proteomes" id="UP000813384">
    <property type="component" value="Unassembled WGS sequence"/>
</dbReference>
<evidence type="ECO:0000256" key="6">
    <source>
        <dbReference type="ARBA" id="ARBA00012180"/>
    </source>
</evidence>
<dbReference type="PROSITE" id="PS51975">
    <property type="entry name" value="RNASE_H_2"/>
    <property type="match status" value="1"/>
</dbReference>
<dbReference type="Gene3D" id="3.30.310.10">
    <property type="entry name" value="TATA-Binding Protein"/>
    <property type="match status" value="1"/>
</dbReference>
<dbReference type="InterPro" id="IPR024568">
    <property type="entry name" value="RNase_HIII_N"/>
</dbReference>
<feature type="binding site" evidence="14 15">
    <location>
        <position position="96"/>
    </location>
    <ligand>
        <name>a divalent metal cation</name>
        <dbReference type="ChEBI" id="CHEBI:60240"/>
    </ligand>
</feature>
<comment type="subcellular location">
    <subcellularLocation>
        <location evidence="4 14">Cytoplasm</location>
    </subcellularLocation>
</comment>
<evidence type="ECO:0000256" key="1">
    <source>
        <dbReference type="ARBA" id="ARBA00000077"/>
    </source>
</evidence>
<dbReference type="InterPro" id="IPR012295">
    <property type="entry name" value="TBP_dom_sf"/>
</dbReference>
<evidence type="ECO:0000256" key="15">
    <source>
        <dbReference type="PROSITE-ProRule" id="PRU01319"/>
    </source>
</evidence>
<dbReference type="GO" id="GO:0004523">
    <property type="term" value="F:RNA-DNA hybrid ribonuclease activity"/>
    <property type="evidence" value="ECO:0007669"/>
    <property type="project" value="UniProtKB-UniRule"/>
</dbReference>
<evidence type="ECO:0000256" key="11">
    <source>
        <dbReference type="ARBA" id="ARBA00022759"/>
    </source>
</evidence>
<evidence type="ECO:0000256" key="10">
    <source>
        <dbReference type="ARBA" id="ARBA00022723"/>
    </source>
</evidence>
<dbReference type="RefSeq" id="WP_071874267.1">
    <property type="nucleotide sequence ID" value="NZ_JBHSHF010000014.1"/>
</dbReference>
<dbReference type="GO" id="GO:0003723">
    <property type="term" value="F:RNA binding"/>
    <property type="evidence" value="ECO:0007669"/>
    <property type="project" value="UniProtKB-UniRule"/>
</dbReference>
<dbReference type="PANTHER" id="PTHR10954:SF23">
    <property type="entry name" value="RIBONUCLEASE"/>
    <property type="match status" value="1"/>
</dbReference>
<dbReference type="GO" id="GO:0032299">
    <property type="term" value="C:ribonuclease H2 complex"/>
    <property type="evidence" value="ECO:0007669"/>
    <property type="project" value="TreeGrafter"/>
</dbReference>
<protein>
    <recommendedName>
        <fullName evidence="7 14">Ribonuclease HIII</fullName>
        <shortName evidence="14">RNase HIII</shortName>
        <ecNumber evidence="6 14">3.1.26.4</ecNumber>
    </recommendedName>
</protein>
<evidence type="ECO:0000256" key="13">
    <source>
        <dbReference type="ARBA" id="ARBA00022842"/>
    </source>
</evidence>
<dbReference type="HAMAP" id="MF_00053">
    <property type="entry name" value="RNase_HIII"/>
    <property type="match status" value="1"/>
</dbReference>
<accession>A0A9E3ZS92</accession>
<dbReference type="GO" id="GO:0005737">
    <property type="term" value="C:cytoplasm"/>
    <property type="evidence" value="ECO:0007669"/>
    <property type="project" value="UniProtKB-SubCell"/>
</dbReference>
<evidence type="ECO:0000313" key="17">
    <source>
        <dbReference type="EMBL" id="MCC9272703.1"/>
    </source>
</evidence>
<feature type="domain" description="RNase H type-2" evidence="16">
    <location>
        <begin position="90"/>
        <end position="306"/>
    </location>
</feature>
<evidence type="ECO:0000256" key="4">
    <source>
        <dbReference type="ARBA" id="ARBA00004496"/>
    </source>
</evidence>
<dbReference type="Pfam" id="PF01351">
    <property type="entry name" value="RNase_HII"/>
    <property type="match status" value="1"/>
</dbReference>
<dbReference type="CDD" id="cd06590">
    <property type="entry name" value="RNase_HII_bacteria_HIII_like"/>
    <property type="match status" value="1"/>
</dbReference>
<evidence type="ECO:0000256" key="14">
    <source>
        <dbReference type="HAMAP-Rule" id="MF_00053"/>
    </source>
</evidence>
<comment type="similarity">
    <text evidence="5 14">Belongs to the RNase HII family. RnhC subfamily.</text>
</comment>
<dbReference type="FunFam" id="3.30.420.10:FF:000047">
    <property type="entry name" value="Ribonuclease HIII"/>
    <property type="match status" value="1"/>
</dbReference>
<dbReference type="InterPro" id="IPR012337">
    <property type="entry name" value="RNaseH-like_sf"/>
</dbReference>
<keyword evidence="13 14" id="KW-0460">Magnesium</keyword>
<gene>
    <name evidence="14 17" type="primary">rnhC</name>
    <name evidence="17" type="ORF">K8V42_00135</name>
</gene>
<comment type="catalytic activity">
    <reaction evidence="1 14 15">
        <text>Endonucleolytic cleavage to 5'-phosphomonoester.</text>
        <dbReference type="EC" id="3.1.26.4"/>
    </reaction>
</comment>
<dbReference type="InterPro" id="IPR004641">
    <property type="entry name" value="RNase_HIII"/>
</dbReference>
<dbReference type="NCBIfam" id="TIGR00716">
    <property type="entry name" value="rnhC"/>
    <property type="match status" value="1"/>
</dbReference>
<keyword evidence="11 14" id="KW-0255">Endonuclease</keyword>
<organism evidence="17 18">
    <name type="scientific">Enterococcus aquimarinus</name>
    <dbReference type="NCBI Taxonomy" id="328396"/>
    <lineage>
        <taxon>Bacteria</taxon>
        <taxon>Bacillati</taxon>
        <taxon>Bacillota</taxon>
        <taxon>Bacilli</taxon>
        <taxon>Lactobacillales</taxon>
        <taxon>Enterococcaceae</taxon>
        <taxon>Enterococcus</taxon>
    </lineage>
</organism>
<feature type="binding site" evidence="14 15">
    <location>
        <position position="200"/>
    </location>
    <ligand>
        <name>a divalent metal cation</name>
        <dbReference type="ChEBI" id="CHEBI:60240"/>
    </ligand>
</feature>
<reference evidence="17" key="1">
    <citation type="journal article" date="2021" name="PeerJ">
        <title>Extensive microbial diversity within the chicken gut microbiome revealed by metagenomics and culture.</title>
        <authorList>
            <person name="Gilroy R."/>
            <person name="Ravi A."/>
            <person name="Getino M."/>
            <person name="Pursley I."/>
            <person name="Horton D.L."/>
            <person name="Alikhan N.F."/>
            <person name="Baker D."/>
            <person name="Gharbi K."/>
            <person name="Hall N."/>
            <person name="Watson M."/>
            <person name="Adriaenssens E.M."/>
            <person name="Foster-Nyarko E."/>
            <person name="Jarju S."/>
            <person name="Secka A."/>
            <person name="Antonio M."/>
            <person name="Oren A."/>
            <person name="Chaudhuri R.R."/>
            <person name="La Ragione R."/>
            <person name="Hildebrand F."/>
            <person name="Pallen M.J."/>
        </authorList>
    </citation>
    <scope>NUCLEOTIDE SEQUENCE</scope>
    <source>
        <strain evidence="17">150</strain>
    </source>
</reference>
<dbReference type="InterPro" id="IPR036397">
    <property type="entry name" value="RNaseH_sf"/>
</dbReference>
<evidence type="ECO:0000256" key="2">
    <source>
        <dbReference type="ARBA" id="ARBA00001946"/>
    </source>
</evidence>
<evidence type="ECO:0000259" key="16">
    <source>
        <dbReference type="PROSITE" id="PS51975"/>
    </source>
</evidence>
<evidence type="ECO:0000256" key="3">
    <source>
        <dbReference type="ARBA" id="ARBA00004065"/>
    </source>
</evidence>
<dbReference type="EC" id="3.1.26.4" evidence="6 14"/>
<evidence type="ECO:0000256" key="9">
    <source>
        <dbReference type="ARBA" id="ARBA00022722"/>
    </source>
</evidence>
<dbReference type="Gene3D" id="3.30.420.10">
    <property type="entry name" value="Ribonuclease H-like superfamily/Ribonuclease H"/>
    <property type="match status" value="1"/>
</dbReference>
<keyword evidence="9 14" id="KW-0540">Nuclease</keyword>
<evidence type="ECO:0000256" key="5">
    <source>
        <dbReference type="ARBA" id="ARBA00008378"/>
    </source>
</evidence>
<comment type="function">
    <text evidence="3 14">Endonuclease that specifically degrades the RNA of RNA-DNA hybrids.</text>
</comment>
<evidence type="ECO:0000256" key="12">
    <source>
        <dbReference type="ARBA" id="ARBA00022801"/>
    </source>
</evidence>
<keyword evidence="12 14" id="KW-0378">Hydrolase</keyword>
<dbReference type="Pfam" id="PF11858">
    <property type="entry name" value="DUF3378"/>
    <property type="match status" value="1"/>
</dbReference>
<dbReference type="InterPro" id="IPR024567">
    <property type="entry name" value="RNase_HII/HIII_dom"/>
</dbReference>
<evidence type="ECO:0000256" key="8">
    <source>
        <dbReference type="ARBA" id="ARBA00022490"/>
    </source>
</evidence>
<dbReference type="GO" id="GO:0006298">
    <property type="term" value="P:mismatch repair"/>
    <property type="evidence" value="ECO:0007669"/>
    <property type="project" value="TreeGrafter"/>
</dbReference>
<dbReference type="CDD" id="cd14796">
    <property type="entry name" value="RNAse_HIII_N"/>
    <property type="match status" value="1"/>
</dbReference>
<feature type="binding site" evidence="14 15">
    <location>
        <position position="97"/>
    </location>
    <ligand>
        <name>a divalent metal cation</name>
        <dbReference type="ChEBI" id="CHEBI:60240"/>
    </ligand>
</feature>
<name>A0A9E3ZS92_9ENTE</name>
<reference evidence="17" key="2">
    <citation type="submission" date="2021-11" db="EMBL/GenBank/DDBJ databases">
        <authorList>
            <person name="Gilroy R."/>
        </authorList>
    </citation>
    <scope>NUCLEOTIDE SEQUENCE</scope>
    <source>
        <strain evidence="17">150</strain>
    </source>
</reference>
<comment type="caution">
    <text evidence="17">The sequence shown here is derived from an EMBL/GenBank/DDBJ whole genome shotgun (WGS) entry which is preliminary data.</text>
</comment>
<dbReference type="GO" id="GO:0043137">
    <property type="term" value="P:DNA replication, removal of RNA primer"/>
    <property type="evidence" value="ECO:0007669"/>
    <property type="project" value="TreeGrafter"/>
</dbReference>
<dbReference type="InterPro" id="IPR001352">
    <property type="entry name" value="RNase_HII/HIII"/>
</dbReference>
<keyword evidence="10 14" id="KW-0479">Metal-binding</keyword>
<dbReference type="EMBL" id="JAJJVO010000002">
    <property type="protein sequence ID" value="MCC9272703.1"/>
    <property type="molecule type" value="Genomic_DNA"/>
</dbReference>
<dbReference type="AlphaFoldDB" id="A0A9E3ZS92"/>
<proteinExistence type="inferred from homology"/>
<dbReference type="PIRSF" id="PIRSF037748">
    <property type="entry name" value="RnhC"/>
    <property type="match status" value="1"/>
</dbReference>
<comment type="cofactor">
    <cofactor evidence="2">
        <name>Mg(2+)</name>
        <dbReference type="ChEBI" id="CHEBI:18420"/>
    </cofactor>
</comment>
<comment type="cofactor">
    <cofactor evidence="14 15">
        <name>Mn(2+)</name>
        <dbReference type="ChEBI" id="CHEBI:29035"/>
    </cofactor>
    <cofactor evidence="14 15">
        <name>Mg(2+)</name>
        <dbReference type="ChEBI" id="CHEBI:18420"/>
    </cofactor>
    <text evidence="14 15">Manganese or magnesium. Binds 1 divalent metal ion per monomer in the absence of substrate. May bind a second metal ion after substrate binding.</text>
</comment>
<dbReference type="PANTHER" id="PTHR10954">
    <property type="entry name" value="RIBONUCLEASE H2 SUBUNIT A"/>
    <property type="match status" value="1"/>
</dbReference>
<dbReference type="GO" id="GO:0000287">
    <property type="term" value="F:magnesium ion binding"/>
    <property type="evidence" value="ECO:0007669"/>
    <property type="project" value="UniProtKB-UniRule"/>
</dbReference>
<keyword evidence="8 14" id="KW-0963">Cytoplasm</keyword>
<evidence type="ECO:0000256" key="7">
    <source>
        <dbReference type="ARBA" id="ARBA00021407"/>
    </source>
</evidence>
<sequence>MSHVVIQLPKNQLATVQAYYHKNQINKSVPYTQFIAKKNGTTITAYTSGKILFQGGQAEQEAQRWQNLAITPEEKKVKAATILPKNIAEKSFIGSDEVGNGSYFGPLIVCAVYAAKEHLPKLKQLGVKDSKMLTDHDITALAPKIKEIVPFKLLEVTPQKYNAIQPKYNAVHMKVALHNQAIQLLLEQIQPEQPEGILIDQFTPENNYRKYLKGEKNPITENLYFITKGEQYHLAVAAASILCRAKFLESLRVGSSELGIVLPSGAGTRSDQVAATILKRGGLPLLEQYAKLHFANTQKALKLARMSE</sequence>
<dbReference type="SUPFAM" id="SSF53098">
    <property type="entry name" value="Ribonuclease H-like"/>
    <property type="match status" value="1"/>
</dbReference>